<keyword evidence="3" id="KW-1185">Reference proteome</keyword>
<feature type="signal peptide" evidence="1">
    <location>
        <begin position="1"/>
        <end position="20"/>
    </location>
</feature>
<sequence>MKHFLASAIAVAAFAAPAWSQGDVPVEYQNAAMVEQIGSVNEAIVNQRWLFETDARSLASVTQAGLHNSARVLQRNLMRNVADDFNNKARIYQRSRWSAATVRQTHDYAALSANRARIHQRTDDAVSKTSQRGDGNVSVIRQTAAAFSPVAKSRQNGINNFIDILQESFGGTVIVSQDSFLDADETDSADAVAPPLPNAIDNEATVVSRGLNPTVRVKQTGQLNFADVREGGIDGWITIRTDAFANLATVDQYSVTGVAAIEQIGGDVNNASIWQDSSDFASEALIEQSGIGGQSSIIQLDTDGLGGENSASSRQSGANWVSDLISSTILQDGTGNVAVVDQSSGVAVSTIEQLGSSHTANVSQ</sequence>
<feature type="chain" id="PRO_5047517585" description="Curlin associated repeat-containing protein" evidence="1">
    <location>
        <begin position="21"/>
        <end position="364"/>
    </location>
</feature>
<proteinExistence type="predicted"/>
<gene>
    <name evidence="2" type="ORF">GCM10011503_07750</name>
</gene>
<accession>A0ABQ1J993</accession>
<keyword evidence="1" id="KW-0732">Signal</keyword>
<evidence type="ECO:0000313" key="3">
    <source>
        <dbReference type="Proteomes" id="UP000628854"/>
    </source>
</evidence>
<name>A0ABQ1J993_9PROT</name>
<evidence type="ECO:0008006" key="4">
    <source>
        <dbReference type="Google" id="ProtNLM"/>
    </source>
</evidence>
<evidence type="ECO:0000256" key="1">
    <source>
        <dbReference type="SAM" id="SignalP"/>
    </source>
</evidence>
<evidence type="ECO:0000313" key="2">
    <source>
        <dbReference type="EMBL" id="GGB61606.1"/>
    </source>
</evidence>
<dbReference type="RefSeq" id="WP_084393507.1">
    <property type="nucleotide sequence ID" value="NZ_BMKF01000001.1"/>
</dbReference>
<organism evidence="2 3">
    <name type="scientific">Henriciella pelagia</name>
    <dbReference type="NCBI Taxonomy" id="1977912"/>
    <lineage>
        <taxon>Bacteria</taxon>
        <taxon>Pseudomonadati</taxon>
        <taxon>Pseudomonadota</taxon>
        <taxon>Alphaproteobacteria</taxon>
        <taxon>Hyphomonadales</taxon>
        <taxon>Hyphomonadaceae</taxon>
        <taxon>Henriciella</taxon>
    </lineage>
</organism>
<comment type="caution">
    <text evidence="2">The sequence shown here is derived from an EMBL/GenBank/DDBJ whole genome shotgun (WGS) entry which is preliminary data.</text>
</comment>
<protein>
    <recommendedName>
        <fullName evidence="4">Curlin associated repeat-containing protein</fullName>
    </recommendedName>
</protein>
<reference evidence="3" key="1">
    <citation type="journal article" date="2019" name="Int. J. Syst. Evol. Microbiol.">
        <title>The Global Catalogue of Microorganisms (GCM) 10K type strain sequencing project: providing services to taxonomists for standard genome sequencing and annotation.</title>
        <authorList>
            <consortium name="The Broad Institute Genomics Platform"/>
            <consortium name="The Broad Institute Genome Sequencing Center for Infectious Disease"/>
            <person name="Wu L."/>
            <person name="Ma J."/>
        </authorList>
    </citation>
    <scope>NUCLEOTIDE SEQUENCE [LARGE SCALE GENOMIC DNA]</scope>
    <source>
        <strain evidence="3">CGMCC 1.15928</strain>
    </source>
</reference>
<dbReference type="Proteomes" id="UP000628854">
    <property type="component" value="Unassembled WGS sequence"/>
</dbReference>
<dbReference type="EMBL" id="BMKF01000001">
    <property type="protein sequence ID" value="GGB61606.1"/>
    <property type="molecule type" value="Genomic_DNA"/>
</dbReference>